<evidence type="ECO:0000313" key="2">
    <source>
        <dbReference type="Proteomes" id="UP001493487"/>
    </source>
</evidence>
<dbReference type="RefSeq" id="WP_232182507.1">
    <property type="nucleotide sequence ID" value="NZ_JAIOAP010000001.1"/>
</dbReference>
<organism evidence="1 2">
    <name type="scientific">Cohnella silvisoli</name>
    <dbReference type="NCBI Taxonomy" id="2873699"/>
    <lineage>
        <taxon>Bacteria</taxon>
        <taxon>Bacillati</taxon>
        <taxon>Bacillota</taxon>
        <taxon>Bacilli</taxon>
        <taxon>Bacillales</taxon>
        <taxon>Paenibacillaceae</taxon>
        <taxon>Cohnella</taxon>
    </lineage>
</organism>
<accession>A0ABV1KLW1</accession>
<dbReference type="EMBL" id="JASKHM010000001">
    <property type="protein sequence ID" value="MEQ4481068.1"/>
    <property type="molecule type" value="Genomic_DNA"/>
</dbReference>
<evidence type="ECO:0000313" key="1">
    <source>
        <dbReference type="EMBL" id="MEQ4481068.1"/>
    </source>
</evidence>
<gene>
    <name evidence="1" type="ORF">QJS35_01530</name>
</gene>
<protein>
    <submittedName>
        <fullName evidence="1">Uncharacterized protein</fullName>
    </submittedName>
</protein>
<proteinExistence type="predicted"/>
<name>A0ABV1KLW1_9BACL</name>
<reference evidence="1 2" key="1">
    <citation type="journal article" date="2023" name="Genome Announc.">
        <title>Pan-Genome Analyses of the Genus Cohnella and Proposal of the Novel Species Cohnella silvisoli sp. nov., Isolated from Forest Soil.</title>
        <authorList>
            <person name="Wang C."/>
            <person name="Mao L."/>
            <person name="Bao G."/>
            <person name="Zhu H."/>
        </authorList>
    </citation>
    <scope>NUCLEOTIDE SEQUENCE [LARGE SCALE GENOMIC DNA]</scope>
    <source>
        <strain evidence="1 2">NL03-T5-1</strain>
    </source>
</reference>
<comment type="caution">
    <text evidence="1">The sequence shown here is derived from an EMBL/GenBank/DDBJ whole genome shotgun (WGS) entry which is preliminary data.</text>
</comment>
<sequence>MFRSSHSEITQGDIDGNWGLRDSATTAVFTFGMGSANNDVYIPERLLLKYDFWRKVKDGKKKDGMVSRGISGEAFCSHWLLELYLRMHGEALP</sequence>
<keyword evidence="2" id="KW-1185">Reference proteome</keyword>
<dbReference type="Proteomes" id="UP001493487">
    <property type="component" value="Unassembled WGS sequence"/>
</dbReference>